<dbReference type="EMBL" id="CP144699">
    <property type="protein sequence ID" value="WVZ18316.1"/>
    <property type="molecule type" value="Genomic_DNA"/>
</dbReference>
<sequence length="144" mass="16115">MIGTFPRRCWVIASMAVICARIKADVNMTSTGMLLILFPASIASSIPFLLRGTSTHPVNKFFSFHNDSPCRIRIKAASFDFLLLSPALLLEGDNTGSTTDVCEARDRITVQFLRPERLVLLLDKPLPLIKSLATNLTMLLWCFW</sequence>
<evidence type="ECO:0000313" key="2">
    <source>
        <dbReference type="Proteomes" id="UP001374535"/>
    </source>
</evidence>
<protein>
    <submittedName>
        <fullName evidence="1">Uncharacterized protein</fullName>
    </submittedName>
</protein>
<dbReference type="Proteomes" id="UP001374535">
    <property type="component" value="Chromosome 2"/>
</dbReference>
<evidence type="ECO:0000313" key="1">
    <source>
        <dbReference type="EMBL" id="WVZ18316.1"/>
    </source>
</evidence>
<gene>
    <name evidence="1" type="ORF">V8G54_005638</name>
</gene>
<accession>A0AAQ3S789</accession>
<proteinExistence type="predicted"/>
<keyword evidence="2" id="KW-1185">Reference proteome</keyword>
<organism evidence="1 2">
    <name type="scientific">Vigna mungo</name>
    <name type="common">Black gram</name>
    <name type="synonym">Phaseolus mungo</name>
    <dbReference type="NCBI Taxonomy" id="3915"/>
    <lineage>
        <taxon>Eukaryota</taxon>
        <taxon>Viridiplantae</taxon>
        <taxon>Streptophyta</taxon>
        <taxon>Embryophyta</taxon>
        <taxon>Tracheophyta</taxon>
        <taxon>Spermatophyta</taxon>
        <taxon>Magnoliopsida</taxon>
        <taxon>eudicotyledons</taxon>
        <taxon>Gunneridae</taxon>
        <taxon>Pentapetalae</taxon>
        <taxon>rosids</taxon>
        <taxon>fabids</taxon>
        <taxon>Fabales</taxon>
        <taxon>Fabaceae</taxon>
        <taxon>Papilionoideae</taxon>
        <taxon>50 kb inversion clade</taxon>
        <taxon>NPAAA clade</taxon>
        <taxon>indigoferoid/millettioid clade</taxon>
        <taxon>Phaseoleae</taxon>
        <taxon>Vigna</taxon>
    </lineage>
</organism>
<name>A0AAQ3S789_VIGMU</name>
<reference evidence="1 2" key="1">
    <citation type="journal article" date="2023" name="Life. Sci Alliance">
        <title>Evolutionary insights into 3D genome organization and epigenetic landscape of Vigna mungo.</title>
        <authorList>
            <person name="Junaid A."/>
            <person name="Singh B."/>
            <person name="Bhatia S."/>
        </authorList>
    </citation>
    <scope>NUCLEOTIDE SEQUENCE [LARGE SCALE GENOMIC DNA]</scope>
    <source>
        <strain evidence="1">Urdbean</strain>
    </source>
</reference>
<dbReference type="AlphaFoldDB" id="A0AAQ3S789"/>